<evidence type="ECO:0000256" key="1">
    <source>
        <dbReference type="SAM" id="MobiDB-lite"/>
    </source>
</evidence>
<gene>
    <name evidence="2" type="ORF">ACFR9T_07290</name>
</gene>
<dbReference type="EMBL" id="JBHUDB010000002">
    <property type="protein sequence ID" value="MFD1570395.1"/>
    <property type="molecule type" value="Genomic_DNA"/>
</dbReference>
<accession>A0ABD6C0D2</accession>
<reference evidence="2 3" key="1">
    <citation type="journal article" date="2019" name="Int. J. Syst. Evol. Microbiol.">
        <title>The Global Catalogue of Microorganisms (GCM) 10K type strain sequencing project: providing services to taxonomists for standard genome sequencing and annotation.</title>
        <authorList>
            <consortium name="The Broad Institute Genomics Platform"/>
            <consortium name="The Broad Institute Genome Sequencing Center for Infectious Disease"/>
            <person name="Wu L."/>
            <person name="Ma J."/>
        </authorList>
    </citation>
    <scope>NUCLEOTIDE SEQUENCE [LARGE SCALE GENOMIC DNA]</scope>
    <source>
        <strain evidence="2 3">CGMCC 1.12689</strain>
    </source>
</reference>
<keyword evidence="3" id="KW-1185">Reference proteome</keyword>
<evidence type="ECO:0000313" key="3">
    <source>
        <dbReference type="Proteomes" id="UP001597185"/>
    </source>
</evidence>
<dbReference type="RefSeq" id="WP_256418146.1">
    <property type="nucleotide sequence ID" value="NZ_JANHDL010000004.1"/>
</dbReference>
<dbReference type="AlphaFoldDB" id="A0ABD6C0D2"/>
<evidence type="ECO:0000313" key="2">
    <source>
        <dbReference type="EMBL" id="MFD1570395.1"/>
    </source>
</evidence>
<organism evidence="2 3">
    <name type="scientific">Halorubrum laminariae</name>
    <dbReference type="NCBI Taxonomy" id="1433523"/>
    <lineage>
        <taxon>Archaea</taxon>
        <taxon>Methanobacteriati</taxon>
        <taxon>Methanobacteriota</taxon>
        <taxon>Stenosarchaea group</taxon>
        <taxon>Halobacteria</taxon>
        <taxon>Halobacteriales</taxon>
        <taxon>Haloferacaceae</taxon>
        <taxon>Halorubrum</taxon>
    </lineage>
</organism>
<sequence>MSTKPSGPVGLKYGTGPQETARTAHEDKTLAATIRYDDEKEISAGSDLVLQDANGEPFGTATVVHCEMLLTMCAFGPIRAHGAEYGLSTIPELLLTLNRYYNDTVTLETPVKVIIYEPHDITA</sequence>
<dbReference type="Proteomes" id="UP001597185">
    <property type="component" value="Unassembled WGS sequence"/>
</dbReference>
<comment type="caution">
    <text evidence="2">The sequence shown here is derived from an EMBL/GenBank/DDBJ whole genome shotgun (WGS) entry which is preliminary data.</text>
</comment>
<protein>
    <submittedName>
        <fullName evidence="2">ASCH domain-containing protein</fullName>
    </submittedName>
</protein>
<feature type="region of interest" description="Disordered" evidence="1">
    <location>
        <begin position="1"/>
        <end position="25"/>
    </location>
</feature>
<proteinExistence type="predicted"/>
<name>A0ABD6C0D2_9EURY</name>